<organism evidence="4">
    <name type="scientific">freshwater metagenome</name>
    <dbReference type="NCBI Taxonomy" id="449393"/>
    <lineage>
        <taxon>unclassified sequences</taxon>
        <taxon>metagenomes</taxon>
        <taxon>ecological metagenomes</taxon>
    </lineage>
</organism>
<dbReference type="PANTHER" id="PTHR43586">
    <property type="entry name" value="CYSTEINE DESULFURASE"/>
    <property type="match status" value="1"/>
</dbReference>
<protein>
    <submittedName>
        <fullName evidence="4">Unannotated protein</fullName>
    </submittedName>
</protein>
<sequence>MTLDTAAKYRDRFPVFGSVAYLNSCSQGALSHEVRAAFSQYLDGMDERGSLWEEWVGRQEDVRGLIAKVFSTTPDQVAITTSASAGVSSLMSAIDFTKGKNKIVTTGLEFPTVGQISHAQELRGAEIVHVPGEVDNRLDISKVAAAIDDKTVLVAVTHVCYRNGSMTDIKAIVDLAHSRGVPVLVDAYQSAGAIPINFEELGADFLVGGVLKYMLSCPGVGFMLVNKKNVMKAIPTMTGWFAARDIFAMDIMKYDPAPDARRFESGTPPVPSLYAAKAGLGLLLEVGLDNAWAHTKVLHNQMREGITSLGGKCATPAGDGFHAAMLAVKVTDEHAMVAAVAQDKVVISSRDSNIRISPHFYNNSEDIERLLASIARNKHLLA</sequence>
<evidence type="ECO:0000259" key="1">
    <source>
        <dbReference type="Pfam" id="PF00266"/>
    </source>
</evidence>
<dbReference type="AlphaFoldDB" id="A0A6J7M2J9"/>
<dbReference type="SUPFAM" id="SSF53383">
    <property type="entry name" value="PLP-dependent transferases"/>
    <property type="match status" value="1"/>
</dbReference>
<dbReference type="EMBL" id="CAFBOI010000009">
    <property type="protein sequence ID" value="CAB4971854.1"/>
    <property type="molecule type" value="Genomic_DNA"/>
</dbReference>
<evidence type="ECO:0000313" key="6">
    <source>
        <dbReference type="EMBL" id="CAB5064261.1"/>
    </source>
</evidence>
<reference evidence="4" key="1">
    <citation type="submission" date="2020-05" db="EMBL/GenBank/DDBJ databases">
        <authorList>
            <person name="Chiriac C."/>
            <person name="Salcher M."/>
            <person name="Ghai R."/>
            <person name="Kavagutti S V."/>
        </authorList>
    </citation>
    <scope>NUCLEOTIDE SEQUENCE</scope>
</reference>
<evidence type="ECO:0000313" key="5">
    <source>
        <dbReference type="EMBL" id="CAB5018187.1"/>
    </source>
</evidence>
<dbReference type="InterPro" id="IPR000192">
    <property type="entry name" value="Aminotrans_V_dom"/>
</dbReference>
<dbReference type="Gene3D" id="3.90.1150.10">
    <property type="entry name" value="Aspartate Aminotransferase, domain 1"/>
    <property type="match status" value="1"/>
</dbReference>
<dbReference type="InterPro" id="IPR015424">
    <property type="entry name" value="PyrdxlP-dep_Trfase"/>
</dbReference>
<accession>A0A6J7M2J9</accession>
<dbReference type="InterPro" id="IPR015421">
    <property type="entry name" value="PyrdxlP-dep_Trfase_major"/>
</dbReference>
<dbReference type="EMBL" id="CAEZWY010000004">
    <property type="protein sequence ID" value="CAB4662341.1"/>
    <property type="molecule type" value="Genomic_DNA"/>
</dbReference>
<dbReference type="PANTHER" id="PTHR43586:SF15">
    <property type="entry name" value="BLR3095 PROTEIN"/>
    <property type="match status" value="1"/>
</dbReference>
<gene>
    <name evidence="2" type="ORF">UFOPK1791_01044</name>
    <name evidence="3" type="ORF">UFOPK2312_00080</name>
    <name evidence="4" type="ORF">UFOPK3948_00181</name>
    <name evidence="5" type="ORF">UFOPK4113_00663</name>
    <name evidence="6" type="ORF">UFOPK4355_00651</name>
</gene>
<evidence type="ECO:0000313" key="3">
    <source>
        <dbReference type="EMBL" id="CAB4662341.1"/>
    </source>
</evidence>
<evidence type="ECO:0000313" key="2">
    <source>
        <dbReference type="EMBL" id="CAB4599749.1"/>
    </source>
</evidence>
<dbReference type="InterPro" id="IPR015422">
    <property type="entry name" value="PyrdxlP-dep_Trfase_small"/>
</dbReference>
<dbReference type="Pfam" id="PF00266">
    <property type="entry name" value="Aminotran_5"/>
    <property type="match status" value="1"/>
</dbReference>
<feature type="domain" description="Aminotransferase class V" evidence="1">
    <location>
        <begin position="56"/>
        <end position="370"/>
    </location>
</feature>
<name>A0A6J7M2J9_9ZZZZ</name>
<dbReference type="EMBL" id="CAEZUF010000134">
    <property type="protein sequence ID" value="CAB4599749.1"/>
    <property type="molecule type" value="Genomic_DNA"/>
</dbReference>
<proteinExistence type="predicted"/>
<evidence type="ECO:0000313" key="4">
    <source>
        <dbReference type="EMBL" id="CAB4971854.1"/>
    </source>
</evidence>
<dbReference type="EMBL" id="CAFBQT010000071">
    <property type="protein sequence ID" value="CAB5064261.1"/>
    <property type="molecule type" value="Genomic_DNA"/>
</dbReference>
<dbReference type="Gene3D" id="3.40.640.10">
    <property type="entry name" value="Type I PLP-dependent aspartate aminotransferase-like (Major domain)"/>
    <property type="match status" value="1"/>
</dbReference>
<dbReference type="EMBL" id="CAFBPL010000076">
    <property type="protein sequence ID" value="CAB5018187.1"/>
    <property type="molecule type" value="Genomic_DNA"/>
</dbReference>